<comment type="caution">
    <text evidence="2">The sequence shown here is derived from an EMBL/GenBank/DDBJ whole genome shotgun (WGS) entry which is preliminary data.</text>
</comment>
<evidence type="ECO:0000313" key="2">
    <source>
        <dbReference type="EMBL" id="MPC32786.1"/>
    </source>
</evidence>
<proteinExistence type="predicted"/>
<dbReference type="InterPro" id="IPR048365">
    <property type="entry name" value="TNP-like_RNaseH_N"/>
</dbReference>
<keyword evidence="3" id="KW-1185">Reference proteome</keyword>
<accession>A0A5B7EHY6</accession>
<protein>
    <recommendedName>
        <fullName evidence="1">Transposable element P transposase-like RNase H domain-containing protein</fullName>
    </recommendedName>
</protein>
<sequence>MRQVFNLPSPSTLHSWLRKIPLSTGWSKPTLAVLKKKAETLAKEETLCGIVFDAMSIKESLHFDKASDSVIGREDFTEHGKRGINTFKIRELYEASIKKVQESGMKVMFTVCDQEGAHRSLFQTLGMTQENPSFIANDLDSDMEDSFMDDLPEVENDIVEVK</sequence>
<dbReference type="Proteomes" id="UP000324222">
    <property type="component" value="Unassembled WGS sequence"/>
</dbReference>
<evidence type="ECO:0000313" key="3">
    <source>
        <dbReference type="Proteomes" id="UP000324222"/>
    </source>
</evidence>
<gene>
    <name evidence="2" type="ORF">E2C01_026115</name>
</gene>
<evidence type="ECO:0000259" key="1">
    <source>
        <dbReference type="Pfam" id="PF21787"/>
    </source>
</evidence>
<dbReference type="Pfam" id="PF21787">
    <property type="entry name" value="TNP-like_RNaseH_N"/>
    <property type="match status" value="1"/>
</dbReference>
<dbReference type="EMBL" id="VSRR010002695">
    <property type="protein sequence ID" value="MPC32786.1"/>
    <property type="molecule type" value="Genomic_DNA"/>
</dbReference>
<name>A0A5B7EHY6_PORTR</name>
<feature type="domain" description="Transposable element P transposase-like RNase H" evidence="1">
    <location>
        <begin position="23"/>
        <end position="78"/>
    </location>
</feature>
<reference evidence="2 3" key="1">
    <citation type="submission" date="2019-05" db="EMBL/GenBank/DDBJ databases">
        <title>Another draft genome of Portunus trituberculatus and its Hox gene families provides insights of decapod evolution.</title>
        <authorList>
            <person name="Jeong J.-H."/>
            <person name="Song I."/>
            <person name="Kim S."/>
            <person name="Choi T."/>
            <person name="Kim D."/>
            <person name="Ryu S."/>
            <person name="Kim W."/>
        </authorList>
    </citation>
    <scope>NUCLEOTIDE SEQUENCE [LARGE SCALE GENOMIC DNA]</scope>
    <source>
        <tissue evidence="2">Muscle</tissue>
    </source>
</reference>
<dbReference type="AlphaFoldDB" id="A0A5B7EHY6"/>
<organism evidence="2 3">
    <name type="scientific">Portunus trituberculatus</name>
    <name type="common">Swimming crab</name>
    <name type="synonym">Neptunus trituberculatus</name>
    <dbReference type="NCBI Taxonomy" id="210409"/>
    <lineage>
        <taxon>Eukaryota</taxon>
        <taxon>Metazoa</taxon>
        <taxon>Ecdysozoa</taxon>
        <taxon>Arthropoda</taxon>
        <taxon>Crustacea</taxon>
        <taxon>Multicrustacea</taxon>
        <taxon>Malacostraca</taxon>
        <taxon>Eumalacostraca</taxon>
        <taxon>Eucarida</taxon>
        <taxon>Decapoda</taxon>
        <taxon>Pleocyemata</taxon>
        <taxon>Brachyura</taxon>
        <taxon>Eubrachyura</taxon>
        <taxon>Portunoidea</taxon>
        <taxon>Portunidae</taxon>
        <taxon>Portuninae</taxon>
        <taxon>Portunus</taxon>
    </lineage>
</organism>